<evidence type="ECO:0000256" key="9">
    <source>
        <dbReference type="PROSITE-ProRule" id="PRU00047"/>
    </source>
</evidence>
<dbReference type="GO" id="GO:0008270">
    <property type="term" value="F:zinc ion binding"/>
    <property type="evidence" value="ECO:0007669"/>
    <property type="project" value="UniProtKB-KW"/>
</dbReference>
<dbReference type="Proteomes" id="UP000011083">
    <property type="component" value="Unassembled WGS sequence"/>
</dbReference>
<dbReference type="Pfam" id="PF17849">
    <property type="entry name" value="OB_Dis3"/>
    <property type="match status" value="1"/>
</dbReference>
<dbReference type="KEGG" id="acan:ACA1_195230"/>
<dbReference type="SMART" id="SM00393">
    <property type="entry name" value="R3H"/>
    <property type="match status" value="1"/>
</dbReference>
<gene>
    <name evidence="13" type="ORF">ACA1_195230</name>
</gene>
<comment type="subcellular location">
    <subcellularLocation>
        <location evidence="8">Cytoplasm</location>
    </subcellularLocation>
    <subcellularLocation>
        <location evidence="8">Cytoplasm</location>
        <location evidence="8">P-body</location>
    </subcellularLocation>
</comment>
<dbReference type="InterPro" id="IPR036867">
    <property type="entry name" value="R3H_dom_sf"/>
</dbReference>
<feature type="compositionally biased region" description="Basic and acidic residues" evidence="10">
    <location>
        <begin position="105"/>
        <end position="117"/>
    </location>
</feature>
<dbReference type="Gene3D" id="4.10.60.10">
    <property type="entry name" value="Zinc finger, CCHC-type"/>
    <property type="match status" value="1"/>
</dbReference>
<dbReference type="Pfam" id="PF00773">
    <property type="entry name" value="RNB"/>
    <property type="match status" value="1"/>
</dbReference>
<dbReference type="STRING" id="1257118.L8H7H8"/>
<feature type="region of interest" description="Disordered" evidence="10">
    <location>
        <begin position="1129"/>
        <end position="1174"/>
    </location>
</feature>
<dbReference type="SMART" id="SM00343">
    <property type="entry name" value="ZnF_C2HC"/>
    <property type="match status" value="1"/>
</dbReference>
<proteinExistence type="inferred from homology"/>
<dbReference type="GO" id="GO:1990074">
    <property type="term" value="P:polyuridylation-dependent mRNA catabolic process"/>
    <property type="evidence" value="ECO:0007669"/>
    <property type="project" value="UniProtKB-UniRule"/>
</dbReference>
<keyword evidence="2 8" id="KW-0540">Nuclease</keyword>
<evidence type="ECO:0000256" key="6">
    <source>
        <dbReference type="ARBA" id="ARBA00022842"/>
    </source>
</evidence>
<protein>
    <recommendedName>
        <fullName evidence="8">DIS3-like exonuclease 2</fullName>
        <ecNumber evidence="8">3.1.13.-</ecNumber>
    </recommendedName>
</protein>
<evidence type="ECO:0000256" key="3">
    <source>
        <dbReference type="ARBA" id="ARBA00022723"/>
    </source>
</evidence>
<dbReference type="InterPro" id="IPR012340">
    <property type="entry name" value="NA-bd_OB-fold"/>
</dbReference>
<keyword evidence="14" id="KW-1185">Reference proteome</keyword>
<dbReference type="PANTHER" id="PTHR23355">
    <property type="entry name" value="RIBONUCLEASE"/>
    <property type="match status" value="1"/>
</dbReference>
<feature type="domain" description="R3H" evidence="12">
    <location>
        <begin position="1190"/>
        <end position="1260"/>
    </location>
</feature>
<feature type="compositionally biased region" description="Basic and acidic residues" evidence="10">
    <location>
        <begin position="425"/>
        <end position="434"/>
    </location>
</feature>
<dbReference type="GO" id="GO:0000956">
    <property type="term" value="P:nuclear-transcribed mRNA catabolic process"/>
    <property type="evidence" value="ECO:0007669"/>
    <property type="project" value="UniProtKB-UniRule"/>
</dbReference>
<comment type="cofactor">
    <cofactor evidence="8">
        <name>Mg(2+)</name>
        <dbReference type="ChEBI" id="CHEBI:18420"/>
    </cofactor>
    <cofactor evidence="8">
        <name>Mn(2+)</name>
        <dbReference type="ChEBI" id="CHEBI:29035"/>
    </cofactor>
</comment>
<feature type="compositionally biased region" description="Low complexity" evidence="10">
    <location>
        <begin position="313"/>
        <end position="329"/>
    </location>
</feature>
<dbReference type="Pfam" id="PF01424">
    <property type="entry name" value="R3H"/>
    <property type="match status" value="1"/>
</dbReference>
<feature type="domain" description="CCHC-type" evidence="11">
    <location>
        <begin position="406"/>
        <end position="422"/>
    </location>
</feature>
<dbReference type="Pfam" id="PF17877">
    <property type="entry name" value="Dis3l2_C_term"/>
    <property type="match status" value="1"/>
</dbReference>
<feature type="compositionally biased region" description="Low complexity" evidence="10">
    <location>
        <begin position="1381"/>
        <end position="1400"/>
    </location>
</feature>
<evidence type="ECO:0000259" key="11">
    <source>
        <dbReference type="PROSITE" id="PS50158"/>
    </source>
</evidence>
<accession>L8H7H8</accession>
<feature type="compositionally biased region" description="Acidic residues" evidence="10">
    <location>
        <begin position="257"/>
        <end position="276"/>
    </location>
</feature>
<feature type="compositionally biased region" description="Basic residues" evidence="10">
    <location>
        <begin position="1146"/>
        <end position="1161"/>
    </location>
</feature>
<dbReference type="GO" id="GO:0000175">
    <property type="term" value="F:3'-5'-RNA exonuclease activity"/>
    <property type="evidence" value="ECO:0007669"/>
    <property type="project" value="UniProtKB-UniRule"/>
</dbReference>
<dbReference type="InterPro" id="IPR001900">
    <property type="entry name" value="RNase_II/R"/>
</dbReference>
<dbReference type="OMA" id="DDVWGSK"/>
<dbReference type="InterPro" id="IPR050180">
    <property type="entry name" value="RNR_Ribonuclease"/>
</dbReference>
<dbReference type="InterPro" id="IPR033771">
    <property type="entry name" value="Rrp44_CSD1"/>
</dbReference>
<dbReference type="HAMAP" id="MF_03045">
    <property type="entry name" value="DIS3L2"/>
    <property type="match status" value="1"/>
</dbReference>
<evidence type="ECO:0000313" key="13">
    <source>
        <dbReference type="EMBL" id="ELR20441.1"/>
    </source>
</evidence>
<dbReference type="GO" id="GO:0003723">
    <property type="term" value="F:RNA binding"/>
    <property type="evidence" value="ECO:0007669"/>
    <property type="project" value="UniProtKB-KW"/>
</dbReference>
<dbReference type="PANTHER" id="PTHR23355:SF9">
    <property type="entry name" value="DIS3-LIKE EXONUCLEASE 2"/>
    <property type="match status" value="1"/>
</dbReference>
<dbReference type="InterPro" id="IPR001374">
    <property type="entry name" value="R3H_dom"/>
</dbReference>
<keyword evidence="8" id="KW-0464">Manganese</keyword>
<feature type="binding site" evidence="8">
    <location>
        <position position="616"/>
    </location>
    <ligand>
        <name>Mg(2+)</name>
        <dbReference type="ChEBI" id="CHEBI:18420"/>
    </ligand>
</feature>
<keyword evidence="5 8" id="KW-0269">Exonuclease</keyword>
<dbReference type="VEuPathDB" id="AmoebaDB:ACA1_195230"/>
<comment type="similarity">
    <text evidence="8">Belongs to the RNR ribonuclease family. DIS3L2 subfamily.</text>
</comment>
<name>L8H7H8_ACACF</name>
<feature type="region of interest" description="Disordered" evidence="10">
    <location>
        <begin position="418"/>
        <end position="452"/>
    </location>
</feature>
<dbReference type="InterPro" id="IPR001878">
    <property type="entry name" value="Znf_CCHC"/>
</dbReference>
<dbReference type="PROSITE" id="PS01175">
    <property type="entry name" value="RIBONUCLEASE_II"/>
    <property type="match status" value="1"/>
</dbReference>
<dbReference type="PROSITE" id="PS51061">
    <property type="entry name" value="R3H"/>
    <property type="match status" value="1"/>
</dbReference>
<evidence type="ECO:0000259" key="12">
    <source>
        <dbReference type="PROSITE" id="PS51061"/>
    </source>
</evidence>
<keyword evidence="9" id="KW-0862">Zinc</keyword>
<dbReference type="Gene3D" id="2.40.50.140">
    <property type="entry name" value="Nucleic acid-binding proteins"/>
    <property type="match status" value="1"/>
</dbReference>
<dbReference type="InterPro" id="IPR041093">
    <property type="entry name" value="Dis3l2-like_C"/>
</dbReference>
<comment type="function">
    <text evidence="8">3'-5'-exoribonuclease that specifically recognizes RNAs polyuridylated at their 3' end and mediates their degradation. Component of an exosome-independent RNA degradation pathway that mediates degradation of cytoplasmic mRNAs that have been deadenylated and subsequently uridylated at their 3'.</text>
</comment>
<evidence type="ECO:0000256" key="4">
    <source>
        <dbReference type="ARBA" id="ARBA00022801"/>
    </source>
</evidence>
<evidence type="ECO:0000256" key="2">
    <source>
        <dbReference type="ARBA" id="ARBA00022722"/>
    </source>
</evidence>
<dbReference type="InterPro" id="IPR036875">
    <property type="entry name" value="Znf_CCHC_sf"/>
</dbReference>
<feature type="compositionally biased region" description="Low complexity" evidence="10">
    <location>
        <begin position="148"/>
        <end position="167"/>
    </location>
</feature>
<dbReference type="EMBL" id="KB007917">
    <property type="protein sequence ID" value="ELR20441.1"/>
    <property type="molecule type" value="Genomic_DNA"/>
</dbReference>
<dbReference type="RefSeq" id="XP_004367466.1">
    <property type="nucleotide sequence ID" value="XM_004367409.1"/>
</dbReference>
<feature type="region of interest" description="Disordered" evidence="10">
    <location>
        <begin position="1260"/>
        <end position="1400"/>
    </location>
</feature>
<feature type="region of interest" description="Disordered" evidence="10">
    <location>
        <begin position="1"/>
        <end position="196"/>
    </location>
</feature>
<dbReference type="SUPFAM" id="SSF50249">
    <property type="entry name" value="Nucleic acid-binding proteins"/>
    <property type="match status" value="2"/>
</dbReference>
<dbReference type="Pfam" id="PF17216">
    <property type="entry name" value="Rrp44_CSD1"/>
    <property type="match status" value="1"/>
</dbReference>
<dbReference type="Pfam" id="PF00098">
    <property type="entry name" value="zf-CCHC"/>
    <property type="match status" value="1"/>
</dbReference>
<dbReference type="InterPro" id="IPR028591">
    <property type="entry name" value="DIS3L2"/>
</dbReference>
<evidence type="ECO:0000256" key="8">
    <source>
        <dbReference type="HAMAP-Rule" id="MF_03045"/>
    </source>
</evidence>
<feature type="compositionally biased region" description="Acidic residues" evidence="10">
    <location>
        <begin position="293"/>
        <end position="302"/>
    </location>
</feature>
<evidence type="ECO:0000256" key="10">
    <source>
        <dbReference type="SAM" id="MobiDB-lite"/>
    </source>
</evidence>
<feature type="binding site" evidence="8">
    <location>
        <position position="625"/>
    </location>
    <ligand>
        <name>Mg(2+)</name>
        <dbReference type="ChEBI" id="CHEBI:18420"/>
    </ligand>
</feature>
<evidence type="ECO:0000256" key="5">
    <source>
        <dbReference type="ARBA" id="ARBA00022839"/>
    </source>
</evidence>
<evidence type="ECO:0000313" key="14">
    <source>
        <dbReference type="Proteomes" id="UP000011083"/>
    </source>
</evidence>
<keyword evidence="3 8" id="KW-0479">Metal-binding</keyword>
<dbReference type="SMART" id="SM00955">
    <property type="entry name" value="RNB"/>
    <property type="match status" value="1"/>
</dbReference>
<keyword evidence="4 8" id="KW-0378">Hydrolase</keyword>
<reference evidence="13 14" key="1">
    <citation type="journal article" date="2013" name="Genome Biol.">
        <title>Genome of Acanthamoeba castellanii highlights extensive lateral gene transfer and early evolution of tyrosine kinase signaling.</title>
        <authorList>
            <person name="Clarke M."/>
            <person name="Lohan A.J."/>
            <person name="Liu B."/>
            <person name="Lagkouvardos I."/>
            <person name="Roy S."/>
            <person name="Zafar N."/>
            <person name="Bertelli C."/>
            <person name="Schilde C."/>
            <person name="Kianianmomeni A."/>
            <person name="Burglin T.R."/>
            <person name="Frech C."/>
            <person name="Turcotte B."/>
            <person name="Kopec K.O."/>
            <person name="Synnott J.M."/>
            <person name="Choo C."/>
            <person name="Paponov I."/>
            <person name="Finkler A."/>
            <person name="Soon Heng Tan C."/>
            <person name="Hutchins A.P."/>
            <person name="Weinmeier T."/>
            <person name="Rattei T."/>
            <person name="Chu J.S."/>
            <person name="Gimenez G."/>
            <person name="Irimia M."/>
            <person name="Rigden D.J."/>
            <person name="Fitzpatrick D.A."/>
            <person name="Lorenzo-Morales J."/>
            <person name="Bateman A."/>
            <person name="Chiu C.H."/>
            <person name="Tang P."/>
            <person name="Hegemann P."/>
            <person name="Fromm H."/>
            <person name="Raoult D."/>
            <person name="Greub G."/>
            <person name="Miranda-Saavedra D."/>
            <person name="Chen N."/>
            <person name="Nash P."/>
            <person name="Ginger M.L."/>
            <person name="Horn M."/>
            <person name="Schaap P."/>
            <person name="Caler L."/>
            <person name="Loftus B."/>
        </authorList>
    </citation>
    <scope>NUCLEOTIDE SEQUENCE [LARGE SCALE GENOMIC DNA]</scope>
    <source>
        <strain evidence="13 14">Neff</strain>
    </source>
</reference>
<dbReference type="Gene3D" id="2.40.50.700">
    <property type="match status" value="1"/>
</dbReference>
<evidence type="ECO:0000256" key="1">
    <source>
        <dbReference type="ARBA" id="ARBA00022490"/>
    </source>
</evidence>
<keyword evidence="7 8" id="KW-0694">RNA-binding</keyword>
<dbReference type="InterPro" id="IPR041505">
    <property type="entry name" value="Dis3_CSD2"/>
</dbReference>
<feature type="compositionally biased region" description="Low complexity" evidence="10">
    <location>
        <begin position="1345"/>
        <end position="1358"/>
    </location>
</feature>
<evidence type="ECO:0000256" key="7">
    <source>
        <dbReference type="ARBA" id="ARBA00022884"/>
    </source>
</evidence>
<feature type="compositionally biased region" description="Basic residues" evidence="10">
    <location>
        <begin position="1362"/>
        <end position="1374"/>
    </location>
</feature>
<dbReference type="InterPro" id="IPR022966">
    <property type="entry name" value="RNase_II/R_CS"/>
</dbReference>
<sequence>MNPNTRSVLSSWFSSEERPAAATPGHHQEAPDYVYAPMHPTLAKKMEKRGAGRGRGAPYGSKPAPRSAGPSPIRPSASSTSGRPPRALDDGEVAMGRGPRRQLRSSHDGGLKDDHQRGHQNPDAIKAGRNYNTEAFDYNGSSGSGADAPSWRAARSLPSSASSTPKKPFQPPRQRRSRFKEHLSSEEVEQGLKDGTLLQGVLRVNHKRMRLAYVSVEGFDKDVLIDGVFARNRAFEGDVVVIRLNDPSEWEVVKDDKDDEEDEAEPLGDDDDEVDDDLLKPSALDDSVVDVMTDTDDDEVPESDTVSIKADAESCTATATATEKATTAESVPVRDGKVPDYEEALESEEATSSAAPARGWWQPSAATAEVAVEVESGATTTAAESTVPVVVVSSSQPTTPRAKGKRCWKCQEVGHISRDCTNPKSADKTPVKKEKKEKKPAKQPAEIKEGEETKLRRTAKVVALVKPNHVEEMVGYLKPCGLAEEELGRGNFYAFFVPLEKRMPRILVPVKRLSASIINHPNELTTNLFVCKLTGWPASSGHPRGELIKNMGPSGDMEVELRVLLQDNNIDWEDSFAPEVVACLPRIPPAPARWEIPAEEFITRKDLRKERIFTIDPATAKDMDDAVSCKRLPDGTYLVGVHIADVTYFVKPDTPLDEDAKMRATTVYMVHRSIPMLPRLLSDNMCSLVPGEDRLSFSVTWKMDKEGNVLEEPWFGRTIIRSCVKMSYEAAQEMLDDRFSPPSAEPPAPEAAAKPVVKRGSVFAKDLTAPEHTVEEIVDDVKVLNAMAESLRKKRFEDGSLTLDDAKMYFCLDDDKMPIDVGVYVRTASHFLIEEFMLLANKSVAKRIHSAYPDRALLRRHPAPNDNKLAEFISMCSANSISFDTSSSKGFQRSLLALSSLPNPDIAAVVTRLAMKPMSVAKYTCTDEEAGEGAYRHYALAFDHYTHFTSPIRRYADVIVHRLLDACLQGLPAPLEKEELSDICDNCNMRKTKADKAQDKCDLVFLCTLLKNHPPKDLEATVITVNSRSFEVYVPLYGVEKLARAEDLPLAKLDHDKKNQALYLHWRAAANGTSSTAAEEEEEEAAAGKKVIVQEIKPFTRLRVRLYPDLQRRPIDVRLAIVPPEGAAVPDNYYDAPVQESAKPKTPAKQHGRRQQNHQKPPRPDHLESAADNHDNHVENWVNEARDDEAMQRQQITDRIKLFLADPTQTKLHLPAELTSFERLIAHEVAEDHGLHHQSSNYFCSETGTKERRLTLFKQAPPAAARARSRSVPGSAPGADPSAAGVKTPTRTGAKRAAKPKLPTRAAHAEGGSVDGEPHADGTRTTPKKRPARKTKEGAKERAAAVEAAVGEDGAPVEVRTKVHRPKRTPKKRPVTATTVAPAEQQGQQEPQQHPPQEAA</sequence>
<keyword evidence="1 8" id="KW-0963">Cytoplasm</keyword>
<organism evidence="13 14">
    <name type="scientific">Acanthamoeba castellanii (strain ATCC 30010 / Neff)</name>
    <dbReference type="NCBI Taxonomy" id="1257118"/>
    <lineage>
        <taxon>Eukaryota</taxon>
        <taxon>Amoebozoa</taxon>
        <taxon>Discosea</taxon>
        <taxon>Longamoebia</taxon>
        <taxon>Centramoebida</taxon>
        <taxon>Acanthamoebidae</taxon>
        <taxon>Acanthamoeba</taxon>
    </lineage>
</organism>
<dbReference type="GeneID" id="14921297"/>
<feature type="region of interest" description="Disordered" evidence="10">
    <location>
        <begin position="254"/>
        <end position="359"/>
    </location>
</feature>
<dbReference type="Gene3D" id="3.30.1370.50">
    <property type="entry name" value="R3H-like domain"/>
    <property type="match status" value="1"/>
</dbReference>
<dbReference type="OrthoDB" id="372421at2759"/>
<dbReference type="PROSITE" id="PS50158">
    <property type="entry name" value="ZF_CCHC"/>
    <property type="match status" value="1"/>
</dbReference>
<keyword evidence="6 8" id="KW-0460">Magnesium</keyword>
<feature type="site" description="Important for catalytic activity" evidence="8">
    <location>
        <position position="624"/>
    </location>
</feature>
<feature type="compositionally biased region" description="Low complexity" evidence="10">
    <location>
        <begin position="1260"/>
        <end position="1286"/>
    </location>
</feature>
<feature type="compositionally biased region" description="Polar residues" evidence="10">
    <location>
        <begin position="1"/>
        <end position="14"/>
    </location>
</feature>
<dbReference type="EC" id="3.1.13.-" evidence="8"/>
<feature type="compositionally biased region" description="Basic and acidic residues" evidence="10">
    <location>
        <begin position="1162"/>
        <end position="1174"/>
    </location>
</feature>
<feature type="compositionally biased region" description="Basic and acidic residues" evidence="10">
    <location>
        <begin position="1334"/>
        <end position="1344"/>
    </location>
</feature>
<keyword evidence="9" id="KW-0863">Zinc-finger</keyword>
<dbReference type="SUPFAM" id="SSF82708">
    <property type="entry name" value="R3H domain"/>
    <property type="match status" value="1"/>
</dbReference>
<dbReference type="SUPFAM" id="SSF57756">
    <property type="entry name" value="Retrovirus zinc finger-like domains"/>
    <property type="match status" value="1"/>
</dbReference>
<dbReference type="Gene3D" id="2.40.50.690">
    <property type="match status" value="1"/>
</dbReference>
<dbReference type="GO" id="GO:0000932">
    <property type="term" value="C:P-body"/>
    <property type="evidence" value="ECO:0007669"/>
    <property type="project" value="UniProtKB-SubCell"/>
</dbReference>